<gene>
    <name evidence="1" type="ORF">V1477_014148</name>
</gene>
<accession>A0ABD2BKQ0</accession>
<evidence type="ECO:0000313" key="2">
    <source>
        <dbReference type="Proteomes" id="UP001607303"/>
    </source>
</evidence>
<dbReference type="AlphaFoldDB" id="A0ABD2BKQ0"/>
<sequence length="71" mass="8266">MCSNRFMLKISILCYSNHNNSYKCIYTEKSGSVDNHCVLRRDCTLKFIIISRTYLGHNSSVSKPKMLFLKI</sequence>
<dbReference type="EMBL" id="JAYRBN010000074">
    <property type="protein sequence ID" value="KAL2733180.1"/>
    <property type="molecule type" value="Genomic_DNA"/>
</dbReference>
<name>A0ABD2BKQ0_VESMC</name>
<reference evidence="1 2" key="1">
    <citation type="journal article" date="2024" name="Ann. Entomol. Soc. Am.">
        <title>Genomic analyses of the southern and eastern yellowjacket wasps (Hymenoptera: Vespidae) reveal evolutionary signatures of social life.</title>
        <authorList>
            <person name="Catto M.A."/>
            <person name="Caine P.B."/>
            <person name="Orr S.E."/>
            <person name="Hunt B.G."/>
            <person name="Goodisman M.A.D."/>
        </authorList>
    </citation>
    <scope>NUCLEOTIDE SEQUENCE [LARGE SCALE GENOMIC DNA]</scope>
    <source>
        <strain evidence="1">232</strain>
        <tissue evidence="1">Head and thorax</tissue>
    </source>
</reference>
<evidence type="ECO:0000313" key="1">
    <source>
        <dbReference type="EMBL" id="KAL2733180.1"/>
    </source>
</evidence>
<keyword evidence="2" id="KW-1185">Reference proteome</keyword>
<organism evidence="1 2">
    <name type="scientific">Vespula maculifrons</name>
    <name type="common">Eastern yellow jacket</name>
    <name type="synonym">Wasp</name>
    <dbReference type="NCBI Taxonomy" id="7453"/>
    <lineage>
        <taxon>Eukaryota</taxon>
        <taxon>Metazoa</taxon>
        <taxon>Ecdysozoa</taxon>
        <taxon>Arthropoda</taxon>
        <taxon>Hexapoda</taxon>
        <taxon>Insecta</taxon>
        <taxon>Pterygota</taxon>
        <taxon>Neoptera</taxon>
        <taxon>Endopterygota</taxon>
        <taxon>Hymenoptera</taxon>
        <taxon>Apocrita</taxon>
        <taxon>Aculeata</taxon>
        <taxon>Vespoidea</taxon>
        <taxon>Vespidae</taxon>
        <taxon>Vespinae</taxon>
        <taxon>Vespula</taxon>
    </lineage>
</organism>
<comment type="caution">
    <text evidence="1">The sequence shown here is derived from an EMBL/GenBank/DDBJ whole genome shotgun (WGS) entry which is preliminary data.</text>
</comment>
<proteinExistence type="predicted"/>
<protein>
    <submittedName>
        <fullName evidence="1">Uncharacterized protein</fullName>
    </submittedName>
</protein>
<dbReference type="Proteomes" id="UP001607303">
    <property type="component" value="Unassembled WGS sequence"/>
</dbReference>